<gene>
    <name evidence="3" type="ORF">Pdsh_06550</name>
    <name evidence="2" type="ORF">Pdsh_06765</name>
</gene>
<keyword evidence="1" id="KW-0472">Membrane</keyword>
<feature type="transmembrane region" description="Helical" evidence="1">
    <location>
        <begin position="35"/>
        <end position="56"/>
    </location>
</feature>
<evidence type="ECO:0000313" key="4">
    <source>
        <dbReference type="Proteomes" id="UP000196694"/>
    </source>
</evidence>
<accession>A0A211YN62</accession>
<evidence type="ECO:0000313" key="2">
    <source>
        <dbReference type="EMBL" id="OWJ54492.1"/>
    </source>
</evidence>
<reference evidence="2 4" key="1">
    <citation type="submission" date="2017-05" db="EMBL/GenBank/DDBJ databases">
        <title>The draft genome of the hyperthermophilic archaeon 'Pyrodictium delaneyi strain Hulk', an iron and nitrate reducer, reveals the capacity for sulfate reduction.</title>
        <authorList>
            <person name="Demey L.M."/>
            <person name="Miller C."/>
            <person name="Manzella M."/>
            <person name="Reguera G."/>
            <person name="Kashefi K."/>
        </authorList>
    </citation>
    <scope>NUCLEOTIDE SEQUENCE [LARGE SCALE GENOMIC DNA]</scope>
    <source>
        <strain evidence="2 4">Hulk</strain>
    </source>
</reference>
<dbReference type="Proteomes" id="UP000196694">
    <property type="component" value="Unassembled WGS sequence"/>
</dbReference>
<proteinExistence type="predicted"/>
<sequence length="71" mass="7981">MHVACILALNAIASVCIRAATLLYGTELNVDSMKVWEIFIAISRLYMVLSFLEVVLAEALCIRGYRCSWKL</sequence>
<keyword evidence="1" id="KW-1133">Transmembrane helix</keyword>
<evidence type="ECO:0000313" key="3">
    <source>
        <dbReference type="EMBL" id="OWJ54672.1"/>
    </source>
</evidence>
<keyword evidence="4" id="KW-1185">Reference proteome</keyword>
<dbReference type="AlphaFoldDB" id="A0A211YN62"/>
<evidence type="ECO:0000256" key="1">
    <source>
        <dbReference type="SAM" id="Phobius"/>
    </source>
</evidence>
<keyword evidence="1" id="KW-0812">Transmembrane</keyword>
<dbReference type="EMBL" id="NCQP01000003">
    <property type="protein sequence ID" value="OWJ54672.1"/>
    <property type="molecule type" value="Genomic_DNA"/>
</dbReference>
<name>A0A211YN62_9CREN</name>
<dbReference type="EMBL" id="NCQP01000005">
    <property type="protein sequence ID" value="OWJ54492.1"/>
    <property type="molecule type" value="Genomic_DNA"/>
</dbReference>
<organism evidence="2 4">
    <name type="scientific">Pyrodictium delaneyi</name>
    <dbReference type="NCBI Taxonomy" id="1273541"/>
    <lineage>
        <taxon>Archaea</taxon>
        <taxon>Thermoproteota</taxon>
        <taxon>Thermoprotei</taxon>
        <taxon>Desulfurococcales</taxon>
        <taxon>Pyrodictiaceae</taxon>
        <taxon>Pyrodictium</taxon>
    </lineage>
</organism>
<comment type="caution">
    <text evidence="2">The sequence shown here is derived from an EMBL/GenBank/DDBJ whole genome shotgun (WGS) entry which is preliminary data.</text>
</comment>
<protein>
    <submittedName>
        <fullName evidence="2">Uncharacterized protein</fullName>
    </submittedName>
</protein>